<evidence type="ECO:0000256" key="7">
    <source>
        <dbReference type="ARBA" id="ARBA00022777"/>
    </source>
</evidence>
<dbReference type="CDD" id="cd06225">
    <property type="entry name" value="HAMP"/>
    <property type="match status" value="1"/>
</dbReference>
<dbReference type="InterPro" id="IPR004358">
    <property type="entry name" value="Sig_transdc_His_kin-like_C"/>
</dbReference>
<dbReference type="PANTHER" id="PTHR45436:SF5">
    <property type="entry name" value="SENSOR HISTIDINE KINASE TRCS"/>
    <property type="match status" value="1"/>
</dbReference>
<dbReference type="InterPro" id="IPR050428">
    <property type="entry name" value="TCS_sensor_his_kinase"/>
</dbReference>
<keyword evidence="15" id="KW-1185">Reference proteome</keyword>
<organism evidence="14 15">
    <name type="scientific">Streptomyces hiroshimensis</name>
    <dbReference type="NCBI Taxonomy" id="66424"/>
    <lineage>
        <taxon>Bacteria</taxon>
        <taxon>Bacillati</taxon>
        <taxon>Actinomycetota</taxon>
        <taxon>Actinomycetes</taxon>
        <taxon>Kitasatosporales</taxon>
        <taxon>Streptomycetaceae</taxon>
        <taxon>Streptomyces</taxon>
    </lineage>
</organism>
<dbReference type="SMART" id="SM00388">
    <property type="entry name" value="HisKA"/>
    <property type="match status" value="1"/>
</dbReference>
<dbReference type="PANTHER" id="PTHR45436">
    <property type="entry name" value="SENSOR HISTIDINE KINASE YKOH"/>
    <property type="match status" value="1"/>
</dbReference>
<evidence type="ECO:0000256" key="5">
    <source>
        <dbReference type="ARBA" id="ARBA00022679"/>
    </source>
</evidence>
<evidence type="ECO:0000256" key="1">
    <source>
        <dbReference type="ARBA" id="ARBA00000085"/>
    </source>
</evidence>
<dbReference type="Gene3D" id="1.10.287.130">
    <property type="match status" value="1"/>
</dbReference>
<evidence type="ECO:0000259" key="13">
    <source>
        <dbReference type="PROSITE" id="PS50885"/>
    </source>
</evidence>
<evidence type="ECO:0000256" key="3">
    <source>
        <dbReference type="ARBA" id="ARBA00012438"/>
    </source>
</evidence>
<evidence type="ECO:0000256" key="9">
    <source>
        <dbReference type="ARBA" id="ARBA00023012"/>
    </source>
</evidence>
<keyword evidence="6 11" id="KW-0812">Transmembrane</keyword>
<dbReference type="SUPFAM" id="SSF55874">
    <property type="entry name" value="ATPase domain of HSP90 chaperone/DNA topoisomerase II/histidine kinase"/>
    <property type="match status" value="1"/>
</dbReference>
<protein>
    <recommendedName>
        <fullName evidence="3">histidine kinase</fullName>
        <ecNumber evidence="3">2.7.13.3</ecNumber>
    </recommendedName>
</protein>
<evidence type="ECO:0000256" key="8">
    <source>
        <dbReference type="ARBA" id="ARBA00022989"/>
    </source>
</evidence>
<dbReference type="SUPFAM" id="SSF158472">
    <property type="entry name" value="HAMP domain-like"/>
    <property type="match status" value="1"/>
</dbReference>
<comment type="caution">
    <text evidence="14">The sequence shown here is derived from an EMBL/GenBank/DDBJ whole genome shotgun (WGS) entry which is preliminary data.</text>
</comment>
<accession>A0ABQ2Z4F5</accession>
<evidence type="ECO:0000313" key="15">
    <source>
        <dbReference type="Proteomes" id="UP000659223"/>
    </source>
</evidence>
<keyword evidence="4" id="KW-0597">Phosphoprotein</keyword>
<dbReference type="SMART" id="SM00304">
    <property type="entry name" value="HAMP"/>
    <property type="match status" value="1"/>
</dbReference>
<evidence type="ECO:0000256" key="2">
    <source>
        <dbReference type="ARBA" id="ARBA00004236"/>
    </source>
</evidence>
<dbReference type="EMBL" id="BMUT01000016">
    <property type="protein sequence ID" value="GGY04720.1"/>
    <property type="molecule type" value="Genomic_DNA"/>
</dbReference>
<sequence length="477" mass="50998">MRALSLRRRLLGRRPLRARLALVTSVAVAVVALGVLAAAYVVIRYELVRQLDLQLKQQATLIAQQSRTEPAGVLYGECTWLAAPACAQTVRADPAAPRQDGLVLPVTGATRRVAAGTLGEHYSNITLDGHAMRMLTTPVKGDRALQVAVRSDTVDKGVRQAGLLLAAVGGGGVLLAAGLGYFASRTSLRPVTRLTATAEHIAATRDPAHRIELAPYEARRDDEITSLATSFNTMLGELEEAVAAQRRLVADASHELRTPLTALRTNAELLARAERLTPAQRERAAGALGRQLREVTGLVNDLIELARDEEPQQFVEEVRLDRLAERCTADARGHWPGTVFTADLAGPEGVTVPGVPARLARLLSNLLDNAAKFSPPGGRVEVHLARTGSGLDLTVRDHGPGIAAEDLPYVFDRFYRSRQARALPGSGLGLAMARQIARAHGAELTAEQAPAGGALFRLRFPLPGPLPGEPPARTPAR</sequence>
<keyword evidence="5" id="KW-0808">Transferase</keyword>
<dbReference type="InterPro" id="IPR003661">
    <property type="entry name" value="HisK_dim/P_dom"/>
</dbReference>
<evidence type="ECO:0000256" key="6">
    <source>
        <dbReference type="ARBA" id="ARBA00022692"/>
    </source>
</evidence>
<keyword evidence="8 11" id="KW-1133">Transmembrane helix</keyword>
<dbReference type="InterPro" id="IPR003660">
    <property type="entry name" value="HAMP_dom"/>
</dbReference>
<dbReference type="PROSITE" id="PS50109">
    <property type="entry name" value="HIS_KIN"/>
    <property type="match status" value="1"/>
</dbReference>
<dbReference type="Pfam" id="PF00672">
    <property type="entry name" value="HAMP"/>
    <property type="match status" value="1"/>
</dbReference>
<dbReference type="GO" id="GO:0016301">
    <property type="term" value="F:kinase activity"/>
    <property type="evidence" value="ECO:0007669"/>
    <property type="project" value="UniProtKB-KW"/>
</dbReference>
<feature type="transmembrane region" description="Helical" evidence="11">
    <location>
        <begin position="161"/>
        <end position="183"/>
    </location>
</feature>
<dbReference type="Gene3D" id="6.10.340.10">
    <property type="match status" value="1"/>
</dbReference>
<dbReference type="InterPro" id="IPR003594">
    <property type="entry name" value="HATPase_dom"/>
</dbReference>
<evidence type="ECO:0000256" key="10">
    <source>
        <dbReference type="ARBA" id="ARBA00023136"/>
    </source>
</evidence>
<name>A0ABQ2Z4F5_9ACTN</name>
<feature type="domain" description="HAMP" evidence="13">
    <location>
        <begin position="185"/>
        <end position="243"/>
    </location>
</feature>
<feature type="domain" description="Histidine kinase" evidence="12">
    <location>
        <begin position="251"/>
        <end position="464"/>
    </location>
</feature>
<evidence type="ECO:0000256" key="4">
    <source>
        <dbReference type="ARBA" id="ARBA00022553"/>
    </source>
</evidence>
<dbReference type="CDD" id="cd00075">
    <property type="entry name" value="HATPase"/>
    <property type="match status" value="1"/>
</dbReference>
<dbReference type="Gene3D" id="3.30.565.10">
    <property type="entry name" value="Histidine kinase-like ATPase, C-terminal domain"/>
    <property type="match status" value="1"/>
</dbReference>
<proteinExistence type="predicted"/>
<dbReference type="PRINTS" id="PR00344">
    <property type="entry name" value="BCTRLSENSOR"/>
</dbReference>
<keyword evidence="7 14" id="KW-0418">Kinase</keyword>
<comment type="catalytic activity">
    <reaction evidence="1">
        <text>ATP + protein L-histidine = ADP + protein N-phospho-L-histidine.</text>
        <dbReference type="EC" id="2.7.13.3"/>
    </reaction>
</comment>
<reference evidence="15" key="1">
    <citation type="journal article" date="2019" name="Int. J. Syst. Evol. Microbiol.">
        <title>The Global Catalogue of Microorganisms (GCM) 10K type strain sequencing project: providing services to taxonomists for standard genome sequencing and annotation.</title>
        <authorList>
            <consortium name="The Broad Institute Genomics Platform"/>
            <consortium name="The Broad Institute Genome Sequencing Center for Infectious Disease"/>
            <person name="Wu L."/>
            <person name="Ma J."/>
        </authorList>
    </citation>
    <scope>NUCLEOTIDE SEQUENCE [LARGE SCALE GENOMIC DNA]</scope>
    <source>
        <strain evidence="15">JCM 4586</strain>
    </source>
</reference>
<dbReference type="CDD" id="cd00082">
    <property type="entry name" value="HisKA"/>
    <property type="match status" value="1"/>
</dbReference>
<keyword evidence="9" id="KW-0902">Two-component regulatory system</keyword>
<dbReference type="SMART" id="SM00387">
    <property type="entry name" value="HATPase_c"/>
    <property type="match status" value="1"/>
</dbReference>
<evidence type="ECO:0000313" key="14">
    <source>
        <dbReference type="EMBL" id="GGY04720.1"/>
    </source>
</evidence>
<comment type="subcellular location">
    <subcellularLocation>
        <location evidence="2">Cell membrane</location>
    </subcellularLocation>
</comment>
<gene>
    <name evidence="14" type="primary">mprB</name>
    <name evidence="14" type="ORF">GCM10010324_59300</name>
</gene>
<dbReference type="Proteomes" id="UP000659223">
    <property type="component" value="Unassembled WGS sequence"/>
</dbReference>
<dbReference type="InterPro" id="IPR036097">
    <property type="entry name" value="HisK_dim/P_sf"/>
</dbReference>
<dbReference type="EC" id="2.7.13.3" evidence="3"/>
<dbReference type="PROSITE" id="PS50885">
    <property type="entry name" value="HAMP"/>
    <property type="match status" value="1"/>
</dbReference>
<feature type="transmembrane region" description="Helical" evidence="11">
    <location>
        <begin position="20"/>
        <end position="43"/>
    </location>
</feature>
<dbReference type="Pfam" id="PF02518">
    <property type="entry name" value="HATPase_c"/>
    <property type="match status" value="1"/>
</dbReference>
<keyword evidence="10 11" id="KW-0472">Membrane</keyword>
<dbReference type="InterPro" id="IPR005467">
    <property type="entry name" value="His_kinase_dom"/>
</dbReference>
<evidence type="ECO:0000256" key="11">
    <source>
        <dbReference type="SAM" id="Phobius"/>
    </source>
</evidence>
<dbReference type="SUPFAM" id="SSF47384">
    <property type="entry name" value="Homodimeric domain of signal transducing histidine kinase"/>
    <property type="match status" value="1"/>
</dbReference>
<dbReference type="InterPro" id="IPR036890">
    <property type="entry name" value="HATPase_C_sf"/>
</dbReference>
<dbReference type="Pfam" id="PF00512">
    <property type="entry name" value="HisKA"/>
    <property type="match status" value="1"/>
</dbReference>
<evidence type="ECO:0000259" key="12">
    <source>
        <dbReference type="PROSITE" id="PS50109"/>
    </source>
</evidence>